<evidence type="ECO:0000259" key="1">
    <source>
        <dbReference type="PROSITE" id="PS50206"/>
    </source>
</evidence>
<organism evidence="2 3">
    <name type="scientific">Saccharibacter floricola DSM 15669</name>
    <dbReference type="NCBI Taxonomy" id="1123227"/>
    <lineage>
        <taxon>Bacteria</taxon>
        <taxon>Pseudomonadati</taxon>
        <taxon>Pseudomonadota</taxon>
        <taxon>Alphaproteobacteria</taxon>
        <taxon>Acetobacterales</taxon>
        <taxon>Acetobacteraceae</taxon>
        <taxon>Saccharibacter</taxon>
    </lineage>
</organism>
<comment type="caution">
    <text evidence="2">The sequence shown here is derived from an EMBL/GenBank/DDBJ whole genome shotgun (WGS) entry which is preliminary data.</text>
</comment>
<name>A0ABQ0NWJ4_9PROT</name>
<dbReference type="InterPro" id="IPR045886">
    <property type="entry name" value="ThiF/MoeB/HesA"/>
</dbReference>
<sequence length="326" mass="35585">MLTRYMTQMSLAEVGAAGQRAFSEAEVVVVGAGGLGCALLPCLAGSGVGHIHIVDGDSVEESNLHRQTFYTTDDIGKSKAHCMCKRLSSLNPTIHITPHNFYMTSHSAEKIISEDVIVIDAADNFATTYMLSDICQSKKNILISGSAVGLGGYAGVFCGNSPSYRAVFPDLSRTAPDCRVGGVLGPVVALIGTIQAQLCLSLLLNKESSLVGTFYRWDAQEMRMSQFSFHSAKEPRKKWPFLSWQDIDDDDLVIDVRIPGEKPTLSRNNIRSIPLDQFTVEERDLSYNGRIVLCCQTGIRAARAAEQFYERGKRDIAVLALGKQAL</sequence>
<dbReference type="PANTHER" id="PTHR10953:SF102">
    <property type="entry name" value="ADENYLYLTRANSFERASE AND SULFURTRANSFERASE MOCS3"/>
    <property type="match status" value="1"/>
</dbReference>
<dbReference type="InterPro" id="IPR036873">
    <property type="entry name" value="Rhodanese-like_dom_sf"/>
</dbReference>
<dbReference type="Gene3D" id="3.40.50.720">
    <property type="entry name" value="NAD(P)-binding Rossmann-like Domain"/>
    <property type="match status" value="1"/>
</dbReference>
<dbReference type="InterPro" id="IPR001763">
    <property type="entry name" value="Rhodanese-like_dom"/>
</dbReference>
<evidence type="ECO:0000313" key="2">
    <source>
        <dbReference type="EMBL" id="GBQ04927.1"/>
    </source>
</evidence>
<dbReference type="CDD" id="cd00158">
    <property type="entry name" value="RHOD"/>
    <property type="match status" value="1"/>
</dbReference>
<dbReference type="PANTHER" id="PTHR10953">
    <property type="entry name" value="UBIQUITIN-ACTIVATING ENZYME E1"/>
    <property type="match status" value="1"/>
</dbReference>
<dbReference type="Proteomes" id="UP001062901">
    <property type="component" value="Unassembled WGS sequence"/>
</dbReference>
<dbReference type="CDD" id="cd00757">
    <property type="entry name" value="ThiF_MoeB_HesA_family"/>
    <property type="match status" value="1"/>
</dbReference>
<keyword evidence="3" id="KW-1185">Reference proteome</keyword>
<accession>A0ABQ0NWJ4</accession>
<gene>
    <name evidence="2" type="ORF">AA15669_0217</name>
</gene>
<dbReference type="EMBL" id="BAQD01000001">
    <property type="protein sequence ID" value="GBQ04927.1"/>
    <property type="molecule type" value="Genomic_DNA"/>
</dbReference>
<dbReference type="RefSeq" id="WP_018979496.1">
    <property type="nucleotide sequence ID" value="NZ_BAQD01000001.1"/>
</dbReference>
<dbReference type="Pfam" id="PF00899">
    <property type="entry name" value="ThiF"/>
    <property type="match status" value="1"/>
</dbReference>
<reference evidence="2" key="1">
    <citation type="submission" date="2013-04" db="EMBL/GenBank/DDBJ databases">
        <title>The genome sequencing project of 58 acetic acid bacteria.</title>
        <authorList>
            <person name="Okamoto-Kainuma A."/>
            <person name="Ishikawa M."/>
            <person name="Umino S."/>
            <person name="Koizumi Y."/>
            <person name="Shiwa Y."/>
            <person name="Yoshikawa H."/>
            <person name="Matsutani M."/>
            <person name="Matsushita K."/>
        </authorList>
    </citation>
    <scope>NUCLEOTIDE SEQUENCE</scope>
    <source>
        <strain evidence="2">DSM 15669</strain>
    </source>
</reference>
<dbReference type="InterPro" id="IPR000594">
    <property type="entry name" value="ThiF_NAD_FAD-bd"/>
</dbReference>
<feature type="domain" description="Rhodanese" evidence="1">
    <location>
        <begin position="247"/>
        <end position="319"/>
    </location>
</feature>
<dbReference type="SUPFAM" id="SSF69572">
    <property type="entry name" value="Activating enzymes of the ubiquitin-like proteins"/>
    <property type="match status" value="1"/>
</dbReference>
<dbReference type="InterPro" id="IPR035985">
    <property type="entry name" value="Ubiquitin-activating_enz"/>
</dbReference>
<dbReference type="Gene3D" id="3.40.250.10">
    <property type="entry name" value="Rhodanese-like domain"/>
    <property type="match status" value="1"/>
</dbReference>
<proteinExistence type="predicted"/>
<evidence type="ECO:0000313" key="3">
    <source>
        <dbReference type="Proteomes" id="UP001062901"/>
    </source>
</evidence>
<protein>
    <submittedName>
        <fullName evidence="2">Thiamin biosynthesis protein ThiF</fullName>
    </submittedName>
</protein>
<dbReference type="PROSITE" id="PS50206">
    <property type="entry name" value="RHODANESE_3"/>
    <property type="match status" value="1"/>
</dbReference>